<protein>
    <submittedName>
        <fullName evidence="2">Uncharacterized protein</fullName>
    </submittedName>
</protein>
<name>A0A9P6AEM3_9AGAM</name>
<feature type="compositionally biased region" description="Low complexity" evidence="1">
    <location>
        <begin position="62"/>
        <end position="85"/>
    </location>
</feature>
<keyword evidence="3" id="KW-1185">Reference proteome</keyword>
<comment type="caution">
    <text evidence="2">The sequence shown here is derived from an EMBL/GenBank/DDBJ whole genome shotgun (WGS) entry which is preliminary data.</text>
</comment>
<dbReference type="EMBL" id="MU129241">
    <property type="protein sequence ID" value="KAF9504298.1"/>
    <property type="molecule type" value="Genomic_DNA"/>
</dbReference>
<sequence>MPMALEASSILAPVASQMAEILISAFAGIESHSTTTKGSNDRKQDHIPAAAGHCLNRNRQMNTPPNNNPWNENMPNGSFQDNNPPNDDPLNEYHTPAMAGLPIIHTSPEQTPDPMPTLWHPTKRTPTHGCAVLYKMFLIHARPRYHPPPP</sequence>
<gene>
    <name evidence="2" type="ORF">BS47DRAFT_1368900</name>
</gene>
<dbReference type="AlphaFoldDB" id="A0A9P6AEM3"/>
<feature type="region of interest" description="Disordered" evidence="1">
    <location>
        <begin position="52"/>
        <end position="95"/>
    </location>
</feature>
<reference evidence="2" key="1">
    <citation type="journal article" date="2020" name="Nat. Commun.">
        <title>Large-scale genome sequencing of mycorrhizal fungi provides insights into the early evolution of symbiotic traits.</title>
        <authorList>
            <person name="Miyauchi S."/>
            <person name="Kiss E."/>
            <person name="Kuo A."/>
            <person name="Drula E."/>
            <person name="Kohler A."/>
            <person name="Sanchez-Garcia M."/>
            <person name="Morin E."/>
            <person name="Andreopoulos B."/>
            <person name="Barry K.W."/>
            <person name="Bonito G."/>
            <person name="Buee M."/>
            <person name="Carver A."/>
            <person name="Chen C."/>
            <person name="Cichocki N."/>
            <person name="Clum A."/>
            <person name="Culley D."/>
            <person name="Crous P.W."/>
            <person name="Fauchery L."/>
            <person name="Girlanda M."/>
            <person name="Hayes R.D."/>
            <person name="Keri Z."/>
            <person name="LaButti K."/>
            <person name="Lipzen A."/>
            <person name="Lombard V."/>
            <person name="Magnuson J."/>
            <person name="Maillard F."/>
            <person name="Murat C."/>
            <person name="Nolan M."/>
            <person name="Ohm R.A."/>
            <person name="Pangilinan J."/>
            <person name="Pereira M.F."/>
            <person name="Perotto S."/>
            <person name="Peter M."/>
            <person name="Pfister S."/>
            <person name="Riley R."/>
            <person name="Sitrit Y."/>
            <person name="Stielow J.B."/>
            <person name="Szollosi G."/>
            <person name="Zifcakova L."/>
            <person name="Stursova M."/>
            <person name="Spatafora J.W."/>
            <person name="Tedersoo L."/>
            <person name="Vaario L.M."/>
            <person name="Yamada A."/>
            <person name="Yan M."/>
            <person name="Wang P."/>
            <person name="Xu J."/>
            <person name="Bruns T."/>
            <person name="Baldrian P."/>
            <person name="Vilgalys R."/>
            <person name="Dunand C."/>
            <person name="Henrissat B."/>
            <person name="Grigoriev I.V."/>
            <person name="Hibbett D."/>
            <person name="Nagy L.G."/>
            <person name="Martin F.M."/>
        </authorList>
    </citation>
    <scope>NUCLEOTIDE SEQUENCE</scope>
    <source>
        <strain evidence="2">UP504</strain>
    </source>
</reference>
<organism evidence="2 3">
    <name type="scientific">Hydnum rufescens UP504</name>
    <dbReference type="NCBI Taxonomy" id="1448309"/>
    <lineage>
        <taxon>Eukaryota</taxon>
        <taxon>Fungi</taxon>
        <taxon>Dikarya</taxon>
        <taxon>Basidiomycota</taxon>
        <taxon>Agaricomycotina</taxon>
        <taxon>Agaricomycetes</taxon>
        <taxon>Cantharellales</taxon>
        <taxon>Hydnaceae</taxon>
        <taxon>Hydnum</taxon>
    </lineage>
</organism>
<evidence type="ECO:0000256" key="1">
    <source>
        <dbReference type="SAM" id="MobiDB-lite"/>
    </source>
</evidence>
<evidence type="ECO:0000313" key="2">
    <source>
        <dbReference type="EMBL" id="KAF9504298.1"/>
    </source>
</evidence>
<proteinExistence type="predicted"/>
<dbReference type="Proteomes" id="UP000886523">
    <property type="component" value="Unassembled WGS sequence"/>
</dbReference>
<accession>A0A9P6AEM3</accession>
<evidence type="ECO:0000313" key="3">
    <source>
        <dbReference type="Proteomes" id="UP000886523"/>
    </source>
</evidence>